<protein>
    <submittedName>
        <fullName evidence="1">Uncharacterized protein</fullName>
    </submittedName>
</protein>
<reference evidence="1" key="1">
    <citation type="submission" date="2018-06" db="EMBL/GenBank/DDBJ databases">
        <authorList>
            <person name="Zhirakovskaya E."/>
        </authorList>
    </citation>
    <scope>NUCLEOTIDE SEQUENCE</scope>
</reference>
<sequence>MLESRGGGNVFPPDNYLEKEKAGSRSDGILIKYCDPTFSTNMKRLIESISQLESGSGSPREMNKFNFCRPRMGWLFVLAKTDNKMVERINSDSLSEDSTGFILVAFGI</sequence>
<proteinExistence type="predicted"/>
<gene>
    <name evidence="1" type="ORF">MNBD_BACTEROID06-154</name>
</gene>
<dbReference type="EMBL" id="UOES01000172">
    <property type="protein sequence ID" value="VAW27018.1"/>
    <property type="molecule type" value="Genomic_DNA"/>
</dbReference>
<organism evidence="1">
    <name type="scientific">hydrothermal vent metagenome</name>
    <dbReference type="NCBI Taxonomy" id="652676"/>
    <lineage>
        <taxon>unclassified sequences</taxon>
        <taxon>metagenomes</taxon>
        <taxon>ecological metagenomes</taxon>
    </lineage>
</organism>
<dbReference type="AlphaFoldDB" id="A0A3B0U9C7"/>
<accession>A0A3B0U9C7</accession>
<evidence type="ECO:0000313" key="1">
    <source>
        <dbReference type="EMBL" id="VAW27018.1"/>
    </source>
</evidence>
<name>A0A3B0U9C7_9ZZZZ</name>